<dbReference type="Pfam" id="PF01757">
    <property type="entry name" value="Acyl_transf_3"/>
    <property type="match status" value="1"/>
</dbReference>
<dbReference type="GO" id="GO:0016746">
    <property type="term" value="F:acyltransferase activity"/>
    <property type="evidence" value="ECO:0007669"/>
    <property type="project" value="UniProtKB-KW"/>
</dbReference>
<keyword evidence="3" id="KW-0808">Transferase</keyword>
<keyword evidence="1" id="KW-0472">Membrane</keyword>
<dbReference type="PANTHER" id="PTHR23028">
    <property type="entry name" value="ACETYLTRANSFERASE"/>
    <property type="match status" value="1"/>
</dbReference>
<accession>A0ABU4KQ67</accession>
<evidence type="ECO:0000313" key="4">
    <source>
        <dbReference type="Proteomes" id="UP001272940"/>
    </source>
</evidence>
<proteinExistence type="predicted"/>
<feature type="domain" description="Acyltransferase 3" evidence="2">
    <location>
        <begin position="35"/>
        <end position="361"/>
    </location>
</feature>
<feature type="transmembrane region" description="Helical" evidence="1">
    <location>
        <begin position="193"/>
        <end position="212"/>
    </location>
</feature>
<evidence type="ECO:0000256" key="1">
    <source>
        <dbReference type="SAM" id="Phobius"/>
    </source>
</evidence>
<comment type="caution">
    <text evidence="3">The sequence shown here is derived from an EMBL/GenBank/DDBJ whole genome shotgun (WGS) entry which is preliminary data.</text>
</comment>
<feature type="transmembrane region" description="Helical" evidence="1">
    <location>
        <begin position="313"/>
        <end position="336"/>
    </location>
</feature>
<keyword evidence="1" id="KW-1133">Transmembrane helix</keyword>
<organism evidence="3 4">
    <name type="scientific">Brevundimonas vesicularis</name>
    <name type="common">Pseudomonas vesicularis</name>
    <dbReference type="NCBI Taxonomy" id="41276"/>
    <lineage>
        <taxon>Bacteria</taxon>
        <taxon>Pseudomonadati</taxon>
        <taxon>Pseudomonadota</taxon>
        <taxon>Alphaproteobacteria</taxon>
        <taxon>Caulobacterales</taxon>
        <taxon>Caulobacteraceae</taxon>
        <taxon>Brevundimonas</taxon>
    </lineage>
</organism>
<dbReference type="InterPro" id="IPR002656">
    <property type="entry name" value="Acyl_transf_3_dom"/>
</dbReference>
<feature type="transmembrane region" description="Helical" evidence="1">
    <location>
        <begin position="66"/>
        <end position="86"/>
    </location>
</feature>
<feature type="transmembrane region" description="Helical" evidence="1">
    <location>
        <begin position="106"/>
        <end position="129"/>
    </location>
</feature>
<feature type="transmembrane region" description="Helical" evidence="1">
    <location>
        <begin position="165"/>
        <end position="186"/>
    </location>
</feature>
<protein>
    <submittedName>
        <fullName evidence="3">Acyltransferase</fullName>
    </submittedName>
</protein>
<dbReference type="Proteomes" id="UP001272940">
    <property type="component" value="Unassembled WGS sequence"/>
</dbReference>
<keyword evidence="3" id="KW-0012">Acyltransferase</keyword>
<evidence type="ECO:0000313" key="3">
    <source>
        <dbReference type="EMBL" id="MDX2335142.1"/>
    </source>
</evidence>
<dbReference type="RefSeq" id="WP_319078661.1">
    <property type="nucleotide sequence ID" value="NZ_JAMYEC010000005.1"/>
</dbReference>
<feature type="transmembrane region" description="Helical" evidence="1">
    <location>
        <begin position="342"/>
        <end position="365"/>
    </location>
</feature>
<evidence type="ECO:0000259" key="2">
    <source>
        <dbReference type="Pfam" id="PF01757"/>
    </source>
</evidence>
<keyword evidence="4" id="KW-1185">Reference proteome</keyword>
<feature type="transmembrane region" description="Helical" evidence="1">
    <location>
        <begin position="35"/>
        <end position="54"/>
    </location>
</feature>
<feature type="transmembrane region" description="Helical" evidence="1">
    <location>
        <begin position="279"/>
        <end position="301"/>
    </location>
</feature>
<dbReference type="EMBL" id="JAMYEC010000005">
    <property type="protein sequence ID" value="MDX2335142.1"/>
    <property type="molecule type" value="Genomic_DNA"/>
</dbReference>
<keyword evidence="1" id="KW-0812">Transmembrane</keyword>
<feature type="transmembrane region" description="Helical" evidence="1">
    <location>
        <begin position="224"/>
        <end position="244"/>
    </location>
</feature>
<feature type="transmembrane region" description="Helical" evidence="1">
    <location>
        <begin position="256"/>
        <end position="273"/>
    </location>
</feature>
<dbReference type="InterPro" id="IPR050879">
    <property type="entry name" value="Acyltransferase_3"/>
</dbReference>
<name>A0ABU4KQ67_BREVE</name>
<reference evidence="3 4" key="1">
    <citation type="journal article" date="2023" name="FEMS Microbes">
        <title>Whole genomes of deep-sea sponge-associated bacteria exhibit high novel natural product potential.</title>
        <authorList>
            <person name="Hesketh-Best P.J."/>
            <person name="January G.G."/>
            <person name="Koch M.J."/>
            <person name="Warburton P.J."/>
            <person name="Howell K.L."/>
            <person name="Upton M."/>
        </authorList>
    </citation>
    <scope>NUCLEOTIDE SEQUENCE [LARGE SCALE GENOMIC DNA]</scope>
    <source>
        <strain evidence="3 4">PC206-O</strain>
    </source>
</reference>
<gene>
    <name evidence="3" type="ORF">NJD11_09345</name>
</gene>
<sequence>MTAALPEKRGGGVGGIPPVAPTHAFPERMPVLTSIRFWLALGVVLFHYQLNIVAEGGMGVSLIERARLAVDFFFILSGFVLSHVYGRQVRDGTFHYGRFLTARMARFYPAHGLMLVLMVVIVSVAVALGQPFDSQSYSFAGLVAAAGMIHAWLPASVPNEWNGPSWSLSAEWAAYLAFPVFAWIGLRSGRNPWLTLGLAIAGFVALDAFYRWRFGEILTHAELVLGVLRIAPEFLYGVALYQLGARLKLSPTVTRLAAGLSVVTLLAMMHFAADERLTVAVAGLVILTLALLARTDAAFAAHPWAVEAGEASYALYLVHLPLLIIWKNGMALLHGVDSTYRLPLWEAAVLLALTIGAAFALHAFWERPARLWLRWSIRKGADDRGTIPPTSKEKS</sequence>
<dbReference type="PANTHER" id="PTHR23028:SF53">
    <property type="entry name" value="ACYL_TRANSF_3 DOMAIN-CONTAINING PROTEIN"/>
    <property type="match status" value="1"/>
</dbReference>